<gene>
    <name evidence="6" type="ORF">VKT23_014360</name>
</gene>
<comment type="caution">
    <text evidence="6">The sequence shown here is derived from an EMBL/GenBank/DDBJ whole genome shotgun (WGS) entry which is preliminary data.</text>
</comment>
<dbReference type="Proteomes" id="UP001498398">
    <property type="component" value="Unassembled WGS sequence"/>
</dbReference>
<dbReference type="Gene3D" id="3.40.309.10">
    <property type="entry name" value="Aldehyde Dehydrogenase, Chain A, domain 2"/>
    <property type="match status" value="1"/>
</dbReference>
<evidence type="ECO:0000259" key="5">
    <source>
        <dbReference type="Pfam" id="PF00171"/>
    </source>
</evidence>
<keyword evidence="7" id="KW-1185">Reference proteome</keyword>
<dbReference type="PANTHER" id="PTHR11699">
    <property type="entry name" value="ALDEHYDE DEHYDROGENASE-RELATED"/>
    <property type="match status" value="1"/>
</dbReference>
<reference evidence="6 7" key="1">
    <citation type="submission" date="2024-01" db="EMBL/GenBank/DDBJ databases">
        <title>A draft genome for the cacao thread blight pathogen Marasmiellus scandens.</title>
        <authorList>
            <person name="Baruah I.K."/>
            <person name="Leung J."/>
            <person name="Bukari Y."/>
            <person name="Amoako-Attah I."/>
            <person name="Meinhardt L.W."/>
            <person name="Bailey B.A."/>
            <person name="Cohen S.P."/>
        </authorList>
    </citation>
    <scope>NUCLEOTIDE SEQUENCE [LARGE SCALE GENOMIC DNA]</scope>
    <source>
        <strain evidence="6 7">GH-19</strain>
    </source>
</reference>
<dbReference type="Pfam" id="PF00171">
    <property type="entry name" value="Aldedh"/>
    <property type="match status" value="1"/>
</dbReference>
<proteinExistence type="inferred from homology"/>
<dbReference type="SUPFAM" id="SSF53720">
    <property type="entry name" value="ALDH-like"/>
    <property type="match status" value="1"/>
</dbReference>
<feature type="domain" description="Aldehyde dehydrogenase" evidence="5">
    <location>
        <begin position="32"/>
        <end position="355"/>
    </location>
</feature>
<evidence type="ECO:0000313" key="7">
    <source>
        <dbReference type="Proteomes" id="UP001498398"/>
    </source>
</evidence>
<dbReference type="InterPro" id="IPR029510">
    <property type="entry name" value="Ald_DH_CS_GLU"/>
</dbReference>
<evidence type="ECO:0000313" key="6">
    <source>
        <dbReference type="EMBL" id="KAK7446665.1"/>
    </source>
</evidence>
<sequence length="377" mass="40682">MPQVVMLSLDKPLFRGTISFNTGLFINGEFTDSVQGGEIDVINPTTEKAITSVCAGSPKDVDLAVNAALKAYKTSWGLRVPASTRGAILAKLADLVESNKEELIALEVLNTGKPWSIARDIDLKASVEILRYYAGWADKIHGKTIEVHENKLAYTRHEPYGVVGAIVPWNWPLMLMLTKLAPALATGNTMVIKPSEFTPLTALKFAGMLNEAGIPPGVVNIVNGYGDTVGEAISHHPLIRKISFTGSTRVGRKVHEASAKSNLKSVSLELGGKSPNIIFDDADIEQAVEWTSMGVFMNKGETCISGSRIFVQEGIYNEFIKAFANAAATLRSTTGDPFSPSTNHGPQISKVQFEASVENMLYMDVLSEKSLACSGLH</sequence>
<evidence type="ECO:0000256" key="2">
    <source>
        <dbReference type="ARBA" id="ARBA00023002"/>
    </source>
</evidence>
<keyword evidence="2 4" id="KW-0560">Oxidoreductase</keyword>
<name>A0ABR1J3S5_9AGAR</name>
<dbReference type="InterPro" id="IPR016162">
    <property type="entry name" value="Ald_DH_N"/>
</dbReference>
<dbReference type="EMBL" id="JBANRG010000043">
    <property type="protein sequence ID" value="KAK7446665.1"/>
    <property type="molecule type" value="Genomic_DNA"/>
</dbReference>
<dbReference type="Gene3D" id="3.40.605.10">
    <property type="entry name" value="Aldehyde Dehydrogenase, Chain A, domain 1"/>
    <property type="match status" value="1"/>
</dbReference>
<evidence type="ECO:0000256" key="3">
    <source>
        <dbReference type="PROSITE-ProRule" id="PRU10007"/>
    </source>
</evidence>
<protein>
    <recommendedName>
        <fullName evidence="5">Aldehyde dehydrogenase domain-containing protein</fullName>
    </recommendedName>
</protein>
<evidence type="ECO:0000256" key="4">
    <source>
        <dbReference type="RuleBase" id="RU003345"/>
    </source>
</evidence>
<evidence type="ECO:0000256" key="1">
    <source>
        <dbReference type="ARBA" id="ARBA00009986"/>
    </source>
</evidence>
<dbReference type="PROSITE" id="PS00687">
    <property type="entry name" value="ALDEHYDE_DEHYDR_GLU"/>
    <property type="match status" value="1"/>
</dbReference>
<dbReference type="InterPro" id="IPR016163">
    <property type="entry name" value="Ald_DH_C"/>
</dbReference>
<accession>A0ABR1J3S5</accession>
<dbReference type="InterPro" id="IPR016161">
    <property type="entry name" value="Ald_DH/histidinol_DH"/>
</dbReference>
<organism evidence="6 7">
    <name type="scientific">Marasmiellus scandens</name>
    <dbReference type="NCBI Taxonomy" id="2682957"/>
    <lineage>
        <taxon>Eukaryota</taxon>
        <taxon>Fungi</taxon>
        <taxon>Dikarya</taxon>
        <taxon>Basidiomycota</taxon>
        <taxon>Agaricomycotina</taxon>
        <taxon>Agaricomycetes</taxon>
        <taxon>Agaricomycetidae</taxon>
        <taxon>Agaricales</taxon>
        <taxon>Marasmiineae</taxon>
        <taxon>Omphalotaceae</taxon>
        <taxon>Marasmiellus</taxon>
    </lineage>
</organism>
<comment type="similarity">
    <text evidence="1 4">Belongs to the aldehyde dehydrogenase family.</text>
</comment>
<dbReference type="InterPro" id="IPR015590">
    <property type="entry name" value="Aldehyde_DH_dom"/>
</dbReference>
<feature type="active site" evidence="3">
    <location>
        <position position="269"/>
    </location>
</feature>